<comment type="caution">
    <text evidence="1">The sequence shown here is derived from an EMBL/GenBank/DDBJ whole genome shotgun (WGS) entry which is preliminary data.</text>
</comment>
<dbReference type="AlphaFoldDB" id="A0A644U520"/>
<reference evidence="1" key="1">
    <citation type="submission" date="2019-08" db="EMBL/GenBank/DDBJ databases">
        <authorList>
            <person name="Kucharzyk K."/>
            <person name="Murdoch R.W."/>
            <person name="Higgins S."/>
            <person name="Loffler F."/>
        </authorList>
    </citation>
    <scope>NUCLEOTIDE SEQUENCE</scope>
</reference>
<accession>A0A644U520</accession>
<evidence type="ECO:0000313" key="1">
    <source>
        <dbReference type="EMBL" id="MPL74011.1"/>
    </source>
</evidence>
<organism evidence="1">
    <name type="scientific">bioreactor metagenome</name>
    <dbReference type="NCBI Taxonomy" id="1076179"/>
    <lineage>
        <taxon>unclassified sequences</taxon>
        <taxon>metagenomes</taxon>
        <taxon>ecological metagenomes</taxon>
    </lineage>
</organism>
<protein>
    <submittedName>
        <fullName evidence="1">Uncharacterized protein</fullName>
    </submittedName>
</protein>
<gene>
    <name evidence="1" type="ORF">SDC9_19820</name>
</gene>
<sequence length="115" mass="13686">MKRDENVTIFLYNNKLIKNFKYETITYIRLAYWSNFMGKSRAEEHEAFLSWLLEIIKEKQVEVLNVHVITTGDENVIIRINKNDDLISIVCAVPFLRDSVIRELKKDKVKLYGYK</sequence>
<dbReference type="EMBL" id="VSSQ01000077">
    <property type="protein sequence ID" value="MPL74011.1"/>
    <property type="molecule type" value="Genomic_DNA"/>
</dbReference>
<name>A0A644U520_9ZZZZ</name>
<proteinExistence type="predicted"/>